<dbReference type="EMBL" id="PJNE01000001">
    <property type="protein sequence ID" value="PKW26795.1"/>
    <property type="molecule type" value="Genomic_DNA"/>
</dbReference>
<comment type="caution">
    <text evidence="1">The sequence shown here is derived from an EMBL/GenBank/DDBJ whole genome shotgun (WGS) entry which is preliminary data.</text>
</comment>
<dbReference type="OrthoDB" id="4543339at2"/>
<reference evidence="1 2" key="1">
    <citation type="submission" date="2017-12" db="EMBL/GenBank/DDBJ databases">
        <title>Sequencing the genomes of 1000 Actinobacteria strains.</title>
        <authorList>
            <person name="Klenk H.-P."/>
        </authorList>
    </citation>
    <scope>NUCLEOTIDE SEQUENCE [LARGE SCALE GENOMIC DNA]</scope>
    <source>
        <strain evidence="1 2">DSM 12806</strain>
    </source>
</reference>
<gene>
    <name evidence="1" type="ORF">ATL31_1617</name>
</gene>
<proteinExistence type="predicted"/>
<evidence type="ECO:0000313" key="2">
    <source>
        <dbReference type="Proteomes" id="UP000233781"/>
    </source>
</evidence>
<name>A0A2N3YIX0_9MICO</name>
<protein>
    <submittedName>
        <fullName evidence="1">Uncharacterized protein</fullName>
    </submittedName>
</protein>
<dbReference type="Proteomes" id="UP000233781">
    <property type="component" value="Unassembled WGS sequence"/>
</dbReference>
<evidence type="ECO:0000313" key="1">
    <source>
        <dbReference type="EMBL" id="PKW26795.1"/>
    </source>
</evidence>
<dbReference type="AlphaFoldDB" id="A0A2N3YIX0"/>
<accession>A0A2N3YIX0</accession>
<dbReference type="Gene3D" id="3.40.830.10">
    <property type="entry name" value="LigB-like"/>
    <property type="match status" value="1"/>
</dbReference>
<sequence>MSSSVVVVPSAPLLLPEYTGRQDVGADLRARCVEAVQAATDADGTDRVVLVVATDREQRGTRPPLGQRVGRHLAGLAGVGVDGMVVVAWDAPTAECRALGRHLSGRPAATLVVVADGSARRGEKAPGHLDERAAAVDESIVSALRAADADALLALDPALCADLLVQGRAPLQVAASVMAARGGLSCDALDVSDPYGVLYVVARLTPPITAP</sequence>
<organism evidence="1 2">
    <name type="scientific">Phycicoccus duodecadis</name>
    <dbReference type="NCBI Taxonomy" id="173053"/>
    <lineage>
        <taxon>Bacteria</taxon>
        <taxon>Bacillati</taxon>
        <taxon>Actinomycetota</taxon>
        <taxon>Actinomycetes</taxon>
        <taxon>Micrococcales</taxon>
        <taxon>Intrasporangiaceae</taxon>
        <taxon>Phycicoccus</taxon>
    </lineage>
</organism>
<keyword evidence="2" id="KW-1185">Reference proteome</keyword>
<dbReference type="RefSeq" id="WP_101395307.1">
    <property type="nucleotide sequence ID" value="NZ_PJNE01000001.1"/>
</dbReference>